<evidence type="ECO:0000313" key="2">
    <source>
        <dbReference type="EMBL" id="KIK59240.1"/>
    </source>
</evidence>
<organism evidence="2 3">
    <name type="scientific">Collybiopsis luxurians FD-317 M1</name>
    <dbReference type="NCBI Taxonomy" id="944289"/>
    <lineage>
        <taxon>Eukaryota</taxon>
        <taxon>Fungi</taxon>
        <taxon>Dikarya</taxon>
        <taxon>Basidiomycota</taxon>
        <taxon>Agaricomycotina</taxon>
        <taxon>Agaricomycetes</taxon>
        <taxon>Agaricomycetidae</taxon>
        <taxon>Agaricales</taxon>
        <taxon>Marasmiineae</taxon>
        <taxon>Omphalotaceae</taxon>
        <taxon>Collybiopsis</taxon>
        <taxon>Collybiopsis luxurians</taxon>
    </lineage>
</organism>
<feature type="non-terminal residue" evidence="2">
    <location>
        <position position="241"/>
    </location>
</feature>
<dbReference type="InterPro" id="IPR040648">
    <property type="entry name" value="HMGXB3_CxC4"/>
</dbReference>
<accession>A0A0D0B701</accession>
<protein>
    <recommendedName>
        <fullName evidence="1">HMG domain-containing protein</fullName>
    </recommendedName>
</protein>
<proteinExistence type="predicted"/>
<dbReference type="HOGENOM" id="CLU_069971_0_0_1"/>
<name>A0A0D0B701_9AGAR</name>
<sequence length="241" mass="27584">PPLWAVLRNETNSQPRVPALRKPPDLLRLEENSCCNCRDGGSAPYDPDRPKFVRQATLYTTIEAYTVDIELQICSRCPPTSRKHIEPDPRNIGVFNYNNTRLFTHELISEYISAFTSSETPIDPWIVQITRRYQEMAYGKPNHIPFVGGELFRAAWFSCVRLMDLEPKHSDFKGCPLCKEMPKNLICDGVSIAFGQNQVNSNLQPLTAVSLDLPRHSSKPSQKKEWIADAVQRKQLQDWLQ</sequence>
<dbReference type="Proteomes" id="UP000053593">
    <property type="component" value="Unassembled WGS sequence"/>
</dbReference>
<evidence type="ECO:0000313" key="3">
    <source>
        <dbReference type="Proteomes" id="UP000053593"/>
    </source>
</evidence>
<feature type="domain" description="HMG" evidence="1">
    <location>
        <begin position="22"/>
        <end position="159"/>
    </location>
</feature>
<reference evidence="2 3" key="1">
    <citation type="submission" date="2014-04" db="EMBL/GenBank/DDBJ databases">
        <title>Evolutionary Origins and Diversification of the Mycorrhizal Mutualists.</title>
        <authorList>
            <consortium name="DOE Joint Genome Institute"/>
            <consortium name="Mycorrhizal Genomics Consortium"/>
            <person name="Kohler A."/>
            <person name="Kuo A."/>
            <person name="Nagy L.G."/>
            <person name="Floudas D."/>
            <person name="Copeland A."/>
            <person name="Barry K.W."/>
            <person name="Cichocki N."/>
            <person name="Veneault-Fourrey C."/>
            <person name="LaButti K."/>
            <person name="Lindquist E.A."/>
            <person name="Lipzen A."/>
            <person name="Lundell T."/>
            <person name="Morin E."/>
            <person name="Murat C."/>
            <person name="Riley R."/>
            <person name="Ohm R."/>
            <person name="Sun H."/>
            <person name="Tunlid A."/>
            <person name="Henrissat B."/>
            <person name="Grigoriev I.V."/>
            <person name="Hibbett D.S."/>
            <person name="Martin F."/>
        </authorList>
    </citation>
    <scope>NUCLEOTIDE SEQUENCE [LARGE SCALE GENOMIC DNA]</scope>
    <source>
        <strain evidence="2 3">FD-317 M1</strain>
    </source>
</reference>
<feature type="non-terminal residue" evidence="2">
    <location>
        <position position="1"/>
    </location>
</feature>
<gene>
    <name evidence="2" type="ORF">GYMLUDRAFT_116913</name>
</gene>
<dbReference type="EMBL" id="KN834780">
    <property type="protein sequence ID" value="KIK59240.1"/>
    <property type="molecule type" value="Genomic_DNA"/>
</dbReference>
<dbReference type="OrthoDB" id="5598737at2759"/>
<dbReference type="Pfam" id="PF18717">
    <property type="entry name" value="CxC4"/>
    <property type="match status" value="1"/>
</dbReference>
<dbReference type="AlphaFoldDB" id="A0A0D0B701"/>
<evidence type="ECO:0000259" key="1">
    <source>
        <dbReference type="Pfam" id="PF18717"/>
    </source>
</evidence>
<keyword evidence="3" id="KW-1185">Reference proteome</keyword>